<name>A0A1Y3UEJ9_9ACTN</name>
<dbReference type="SUPFAM" id="SSF46689">
    <property type="entry name" value="Homeodomain-like"/>
    <property type="match status" value="1"/>
</dbReference>
<evidence type="ECO:0000256" key="2">
    <source>
        <dbReference type="PROSITE-ProRule" id="PRU00335"/>
    </source>
</evidence>
<dbReference type="GO" id="GO:0003677">
    <property type="term" value="F:DNA binding"/>
    <property type="evidence" value="ECO:0007669"/>
    <property type="project" value="UniProtKB-UniRule"/>
</dbReference>
<proteinExistence type="predicted"/>
<dbReference type="AlphaFoldDB" id="A0A1Y3UEJ9"/>
<dbReference type="PRINTS" id="PR00455">
    <property type="entry name" value="HTHTETR"/>
</dbReference>
<dbReference type="PROSITE" id="PS50977">
    <property type="entry name" value="HTH_TETR_2"/>
    <property type="match status" value="1"/>
</dbReference>
<dbReference type="EMBL" id="NFHO01000003">
    <property type="protein sequence ID" value="OUN43810.1"/>
    <property type="molecule type" value="Genomic_DNA"/>
</dbReference>
<dbReference type="PANTHER" id="PTHR43479:SF11">
    <property type="entry name" value="ACREF_ENVCD OPERON REPRESSOR-RELATED"/>
    <property type="match status" value="1"/>
</dbReference>
<accession>A0A1Y3UEJ9</accession>
<keyword evidence="5" id="KW-1185">Reference proteome</keyword>
<comment type="caution">
    <text evidence="4">The sequence shown here is derived from an EMBL/GenBank/DDBJ whole genome shotgun (WGS) entry which is preliminary data.</text>
</comment>
<gene>
    <name evidence="4" type="ORF">B5G21_03730</name>
</gene>
<dbReference type="Proteomes" id="UP000196560">
    <property type="component" value="Unassembled WGS sequence"/>
</dbReference>
<reference evidence="5" key="1">
    <citation type="submission" date="2017-04" db="EMBL/GenBank/DDBJ databases">
        <title>Function of individual gut microbiota members based on whole genome sequencing of pure cultures obtained from chicken caecum.</title>
        <authorList>
            <person name="Medvecky M."/>
            <person name="Cejkova D."/>
            <person name="Polansky O."/>
            <person name="Karasova D."/>
            <person name="Kubasova T."/>
            <person name="Cizek A."/>
            <person name="Rychlik I."/>
        </authorList>
    </citation>
    <scope>NUCLEOTIDE SEQUENCE [LARGE SCALE GENOMIC DNA]</scope>
    <source>
        <strain evidence="5">An70</strain>
    </source>
</reference>
<dbReference type="Pfam" id="PF00440">
    <property type="entry name" value="TetR_N"/>
    <property type="match status" value="1"/>
</dbReference>
<dbReference type="InterPro" id="IPR050624">
    <property type="entry name" value="HTH-type_Tx_Regulator"/>
</dbReference>
<feature type="domain" description="HTH tetR-type" evidence="3">
    <location>
        <begin position="8"/>
        <end position="68"/>
    </location>
</feature>
<dbReference type="PANTHER" id="PTHR43479">
    <property type="entry name" value="ACREF/ENVCD OPERON REPRESSOR-RELATED"/>
    <property type="match status" value="1"/>
</dbReference>
<keyword evidence="1 2" id="KW-0238">DNA-binding</keyword>
<dbReference type="Gene3D" id="1.10.357.10">
    <property type="entry name" value="Tetracycline Repressor, domain 2"/>
    <property type="match status" value="1"/>
</dbReference>
<dbReference type="InterPro" id="IPR009057">
    <property type="entry name" value="Homeodomain-like_sf"/>
</dbReference>
<feature type="DNA-binding region" description="H-T-H motif" evidence="2">
    <location>
        <begin position="31"/>
        <end position="50"/>
    </location>
</feature>
<dbReference type="RefSeq" id="WP_087186101.1">
    <property type="nucleotide sequence ID" value="NZ_DBEZZV010000027.1"/>
</dbReference>
<dbReference type="InterPro" id="IPR001647">
    <property type="entry name" value="HTH_TetR"/>
</dbReference>
<dbReference type="STRING" id="1118060.GCA_000311845_01290"/>
<protein>
    <recommendedName>
        <fullName evidence="3">HTH tetR-type domain-containing protein</fullName>
    </recommendedName>
</protein>
<evidence type="ECO:0000313" key="4">
    <source>
        <dbReference type="EMBL" id="OUN43810.1"/>
    </source>
</evidence>
<evidence type="ECO:0000313" key="5">
    <source>
        <dbReference type="Proteomes" id="UP000196560"/>
    </source>
</evidence>
<evidence type="ECO:0000256" key="1">
    <source>
        <dbReference type="ARBA" id="ARBA00023125"/>
    </source>
</evidence>
<sequence>MTNRVRRTTTEPRIRAALTELLAERELGAISVSDITRRAGINRGTFYAHYVDKHDLVQQLIDGVLDDLANIVLGEDDEAAGESAETVLDTADPIPFERVHGALIYVRDHYVLIAALTGNGTDQRIYEQTKKLIGELVERSARRHGITVDYGDVPEDYAREMMLSGVASVIWLWLRRGCPDDPRDIATILWKAKSRSLEECAQRHVSN</sequence>
<evidence type="ECO:0000259" key="3">
    <source>
        <dbReference type="PROSITE" id="PS50977"/>
    </source>
</evidence>
<organism evidence="4 5">
    <name type="scientific">Enorma massiliensis</name>
    <dbReference type="NCBI Taxonomy" id="1472761"/>
    <lineage>
        <taxon>Bacteria</taxon>
        <taxon>Bacillati</taxon>
        <taxon>Actinomycetota</taxon>
        <taxon>Coriobacteriia</taxon>
        <taxon>Coriobacteriales</taxon>
        <taxon>Coriobacteriaceae</taxon>
        <taxon>Enorma</taxon>
    </lineage>
</organism>